<evidence type="ECO:0000256" key="6">
    <source>
        <dbReference type="ARBA" id="ARBA00034121"/>
    </source>
</evidence>
<comment type="subcellular location">
    <subcellularLocation>
        <location evidence="1">Secreted</location>
    </subcellularLocation>
</comment>
<dbReference type="Pfam" id="PF03973">
    <property type="entry name" value="Triabin"/>
    <property type="match status" value="1"/>
</dbReference>
<dbReference type="SUPFAM" id="SSF50814">
    <property type="entry name" value="Lipocalins"/>
    <property type="match status" value="1"/>
</dbReference>
<evidence type="ECO:0000256" key="5">
    <source>
        <dbReference type="ARBA" id="ARBA00023240"/>
    </source>
</evidence>
<proteinExistence type="evidence at transcript level"/>
<evidence type="ECO:0000313" key="8">
    <source>
        <dbReference type="EMBL" id="ADN29761.1"/>
    </source>
</evidence>
<keyword evidence="5" id="KW-1199">Hemostasis impairing toxin</keyword>
<feature type="chain" id="PRO_5003160025" evidence="7">
    <location>
        <begin position="19"/>
        <end position="209"/>
    </location>
</feature>
<organism evidence="8">
    <name type="scientific">Triatoma matogrossensis</name>
    <dbReference type="NCBI Taxonomy" id="162370"/>
    <lineage>
        <taxon>Eukaryota</taxon>
        <taxon>Metazoa</taxon>
        <taxon>Ecdysozoa</taxon>
        <taxon>Arthropoda</taxon>
        <taxon>Hexapoda</taxon>
        <taxon>Insecta</taxon>
        <taxon>Pterygota</taxon>
        <taxon>Neoptera</taxon>
        <taxon>Paraneoptera</taxon>
        <taxon>Hemiptera</taxon>
        <taxon>Heteroptera</taxon>
        <taxon>Panheteroptera</taxon>
        <taxon>Cimicomorpha</taxon>
        <taxon>Reduviidae</taxon>
        <taxon>Triatominae</taxon>
        <taxon>Triatoma</taxon>
    </lineage>
</organism>
<keyword evidence="4 7" id="KW-0732">Signal</keyword>
<dbReference type="GO" id="GO:0005576">
    <property type="term" value="C:extracellular region"/>
    <property type="evidence" value="ECO:0007669"/>
    <property type="project" value="UniProtKB-SubCell"/>
</dbReference>
<dbReference type="GO" id="GO:0090729">
    <property type="term" value="F:toxin activity"/>
    <property type="evidence" value="ECO:0007669"/>
    <property type="project" value="UniProtKB-KW"/>
</dbReference>
<keyword evidence="2" id="KW-0964">Secreted</keyword>
<sequence length="209" mass="24440">MKMITAVIYFGVLAYANAGKPSTNQKCQTVETKSDFNSTKFFGGTWYLIHANNASNITLCQNYETKKEKDGTIVMNYGYYGKNENKYYKLHCNGSENKEKRQLSFSCEVKSDRYRTTIFYVDMAVIDTDYNDYAIIYRCATQGNYIADYIFVLYRNKNTKKLSKDIKVAEILKEKGYEIKNFVTREKKKCKKPKDKKQSKKKIIKINLF</sequence>
<accession>E2J743</accession>
<comment type="similarity">
    <text evidence="6">Belongs to the calycin superfamily. Triabin family.</text>
</comment>
<keyword evidence="3" id="KW-0800">Toxin</keyword>
<dbReference type="InterPro" id="IPR005657">
    <property type="entry name" value="Triabi/Procalin"/>
</dbReference>
<dbReference type="InterPro" id="IPR012674">
    <property type="entry name" value="Calycin"/>
</dbReference>
<dbReference type="CDD" id="cd19423">
    <property type="entry name" value="lipocalin_LTBP1-like"/>
    <property type="match status" value="1"/>
</dbReference>
<dbReference type="GO" id="GO:0030682">
    <property type="term" value="P:symbiont-mediated perturbation of host defenses"/>
    <property type="evidence" value="ECO:0007669"/>
    <property type="project" value="InterPro"/>
</dbReference>
<protein>
    <submittedName>
        <fullName evidence="8">Triabin-like lipocalin</fullName>
    </submittedName>
</protein>
<name>E2J743_9HEMI</name>
<feature type="signal peptide" evidence="7">
    <location>
        <begin position="1"/>
        <end position="18"/>
    </location>
</feature>
<evidence type="ECO:0000256" key="2">
    <source>
        <dbReference type="ARBA" id="ARBA00022525"/>
    </source>
</evidence>
<evidence type="ECO:0000256" key="1">
    <source>
        <dbReference type="ARBA" id="ARBA00004613"/>
    </source>
</evidence>
<evidence type="ECO:0000256" key="3">
    <source>
        <dbReference type="ARBA" id="ARBA00022656"/>
    </source>
</evidence>
<evidence type="ECO:0000256" key="4">
    <source>
        <dbReference type="ARBA" id="ARBA00022729"/>
    </source>
</evidence>
<evidence type="ECO:0000256" key="7">
    <source>
        <dbReference type="SAM" id="SignalP"/>
    </source>
</evidence>
<dbReference type="EMBL" id="HP429261">
    <property type="protein sequence ID" value="ADN29761.1"/>
    <property type="molecule type" value="mRNA"/>
</dbReference>
<reference evidence="8" key="1">
    <citation type="journal article" date="2012" name="Am. J. Trop. Med. Hyg.">
        <title>An insight into the sialotranscriptome of Triatoma matogrossensis, a kissing bug associated with fogo selvagem in South America.</title>
        <authorList>
            <person name="Assumpcao T.C."/>
            <person name="Eaton D.P."/>
            <person name="Pham V.M."/>
            <person name="Francischetti I.M."/>
            <person name="Aoki V."/>
            <person name="Hans-Filho G."/>
            <person name="Rivitti E.A."/>
            <person name="Valenzuela J.G."/>
            <person name="Diaz L.A."/>
            <person name="Ribeiro J.M."/>
        </authorList>
    </citation>
    <scope>NUCLEOTIDE SEQUENCE</scope>
    <source>
        <tissue evidence="8">Salivary gland</tissue>
    </source>
</reference>
<dbReference type="Gene3D" id="2.40.128.20">
    <property type="match status" value="1"/>
</dbReference>
<dbReference type="AlphaFoldDB" id="E2J743"/>